<evidence type="ECO:0000256" key="1">
    <source>
        <dbReference type="ARBA" id="ARBA00022485"/>
    </source>
</evidence>
<dbReference type="SUPFAM" id="SSF46548">
    <property type="entry name" value="alpha-helical ferredoxin"/>
    <property type="match status" value="1"/>
</dbReference>
<proteinExistence type="predicted"/>
<accession>A0A520KYS8</accession>
<dbReference type="Pfam" id="PF02754">
    <property type="entry name" value="CCG"/>
    <property type="match status" value="1"/>
</dbReference>
<dbReference type="AlphaFoldDB" id="A0A520KYS8"/>
<organism evidence="7 8">
    <name type="scientific">Candidatus Methanolliviera hydrocarbonicum</name>
    <dbReference type="NCBI Taxonomy" id="2491085"/>
    <lineage>
        <taxon>Archaea</taxon>
        <taxon>Methanobacteriati</taxon>
        <taxon>Methanobacteriota</taxon>
        <taxon>Candidatus Methanoliparia</taxon>
        <taxon>Candidatus Methanoliparales</taxon>
        <taxon>Candidatus Methanollivieraceae</taxon>
        <taxon>Candidatus Methanolliviera</taxon>
    </lineage>
</organism>
<keyword evidence="1" id="KW-0004">4Fe-4S</keyword>
<dbReference type="PANTHER" id="PTHR43255:SF1">
    <property type="entry name" value="IRON-SULFUR-BINDING OXIDOREDUCTASE FADF-RELATED"/>
    <property type="match status" value="1"/>
</dbReference>
<dbReference type="GO" id="GO:0016491">
    <property type="term" value="F:oxidoreductase activity"/>
    <property type="evidence" value="ECO:0007669"/>
    <property type="project" value="UniProtKB-KW"/>
</dbReference>
<gene>
    <name evidence="7" type="ORF">EF807_00585</name>
</gene>
<protein>
    <submittedName>
        <fullName evidence="7">(Fe-S)-binding protein</fullName>
    </submittedName>
</protein>
<evidence type="ECO:0000256" key="3">
    <source>
        <dbReference type="ARBA" id="ARBA00023002"/>
    </source>
</evidence>
<evidence type="ECO:0000313" key="7">
    <source>
        <dbReference type="EMBL" id="RZN73488.1"/>
    </source>
</evidence>
<dbReference type="InterPro" id="IPR051460">
    <property type="entry name" value="HdrC_iron-sulfur_subunit"/>
</dbReference>
<evidence type="ECO:0000259" key="6">
    <source>
        <dbReference type="Pfam" id="PF02754"/>
    </source>
</evidence>
<keyword evidence="5" id="KW-0411">Iron-sulfur</keyword>
<sequence length="336" mass="38702">MFEREKCAGCETYDCLTRCQYMDIDRDTAKAEMEKMIGGEDSFVLHECATCFACDEYCTRDAHPFDLIVEMQEEKGIQLVDQGMIDYLADMWLPKGELMVKEVKEPVMSLCLFSRDHASLFHGKLFEDLSFLKGRQFFCLLGFHHMARNSIVSEHAQTLIDNVAKHGVKELICFHDECYGFFASYAPRYGLKVPFKPIHLFEYLYNYLKEHKSEIKELNMKIAYQRPCSSRFTPEKEHFLDDIFDLIGVERVKREYDRENCLCCGGGIRLLGRDDLADEVQEKNVGDMIESGADACIFNCPMCYDTLKEKVEGEGLKAIMISDLCRLAVGETPDKE</sequence>
<comment type="caution">
    <text evidence="7">The sequence shown here is derived from an EMBL/GenBank/DDBJ whole genome shotgun (WGS) entry which is preliminary data.</text>
</comment>
<name>A0A520KYS8_9EURY</name>
<dbReference type="GO" id="GO:0005886">
    <property type="term" value="C:plasma membrane"/>
    <property type="evidence" value="ECO:0007669"/>
    <property type="project" value="TreeGrafter"/>
</dbReference>
<keyword evidence="4" id="KW-0408">Iron</keyword>
<keyword evidence="2" id="KW-0479">Metal-binding</keyword>
<dbReference type="EMBL" id="RXIL01000009">
    <property type="protein sequence ID" value="RZN73488.1"/>
    <property type="molecule type" value="Genomic_DNA"/>
</dbReference>
<evidence type="ECO:0000313" key="8">
    <source>
        <dbReference type="Proteomes" id="UP000320766"/>
    </source>
</evidence>
<reference evidence="7 8" key="1">
    <citation type="journal article" date="2019" name="Nat. Microbiol.">
        <title>Wide diversity of methane and short-chain alkane metabolisms in uncultured archaea.</title>
        <authorList>
            <person name="Borrel G."/>
            <person name="Adam P.S."/>
            <person name="McKay L.J."/>
            <person name="Chen L.X."/>
            <person name="Sierra-Garcia I.N."/>
            <person name="Sieber C.M."/>
            <person name="Letourneur Q."/>
            <person name="Ghozlane A."/>
            <person name="Andersen G.L."/>
            <person name="Li W.J."/>
            <person name="Hallam S.J."/>
            <person name="Muyzer G."/>
            <person name="de Oliveira V.M."/>
            <person name="Inskeep W.P."/>
            <person name="Banfield J.F."/>
            <person name="Gribaldo S."/>
        </authorList>
    </citation>
    <scope>NUCLEOTIDE SEQUENCE [LARGE SCALE GENOMIC DNA]</scope>
    <source>
        <strain evidence="7">NM1b</strain>
    </source>
</reference>
<dbReference type="PANTHER" id="PTHR43255">
    <property type="entry name" value="IRON-SULFUR-BINDING OXIDOREDUCTASE FADF-RELATED-RELATED"/>
    <property type="match status" value="1"/>
</dbReference>
<dbReference type="GO" id="GO:0046872">
    <property type="term" value="F:metal ion binding"/>
    <property type="evidence" value="ECO:0007669"/>
    <property type="project" value="UniProtKB-KW"/>
</dbReference>
<feature type="domain" description="Cysteine-rich" evidence="6">
    <location>
        <begin position="222"/>
        <end position="307"/>
    </location>
</feature>
<evidence type="ECO:0000256" key="5">
    <source>
        <dbReference type="ARBA" id="ARBA00023014"/>
    </source>
</evidence>
<keyword evidence="3" id="KW-0560">Oxidoreductase</keyword>
<evidence type="ECO:0000256" key="2">
    <source>
        <dbReference type="ARBA" id="ARBA00022723"/>
    </source>
</evidence>
<dbReference type="GO" id="GO:0051539">
    <property type="term" value="F:4 iron, 4 sulfur cluster binding"/>
    <property type="evidence" value="ECO:0007669"/>
    <property type="project" value="UniProtKB-KW"/>
</dbReference>
<dbReference type="InterPro" id="IPR004017">
    <property type="entry name" value="Cys_rich_dom"/>
</dbReference>
<evidence type="ECO:0000256" key="4">
    <source>
        <dbReference type="ARBA" id="ARBA00023004"/>
    </source>
</evidence>
<dbReference type="Proteomes" id="UP000320766">
    <property type="component" value="Unassembled WGS sequence"/>
</dbReference>